<evidence type="ECO:0000256" key="1">
    <source>
        <dbReference type="SAM" id="MobiDB-lite"/>
    </source>
</evidence>
<dbReference type="EMBL" id="KV784355">
    <property type="protein sequence ID" value="OEU20195.1"/>
    <property type="molecule type" value="Genomic_DNA"/>
</dbReference>
<feature type="transmembrane region" description="Helical" evidence="2">
    <location>
        <begin position="40"/>
        <end position="61"/>
    </location>
</feature>
<keyword evidence="2" id="KW-0812">Transmembrane</keyword>
<dbReference type="Gene3D" id="3.40.50.300">
    <property type="entry name" value="P-loop containing nucleotide triphosphate hydrolases"/>
    <property type="match status" value="1"/>
</dbReference>
<dbReference type="SUPFAM" id="SSF52540">
    <property type="entry name" value="P-loop containing nucleoside triphosphate hydrolases"/>
    <property type="match status" value="1"/>
</dbReference>
<reference evidence="3 4" key="1">
    <citation type="submission" date="2016-09" db="EMBL/GenBank/DDBJ databases">
        <title>Extensive genetic diversity and differential bi-allelic expression allows diatom success in the polar Southern Ocean.</title>
        <authorList>
            <consortium name="DOE Joint Genome Institute"/>
            <person name="Mock T."/>
            <person name="Otillar R.P."/>
            <person name="Strauss J."/>
            <person name="Dupont C."/>
            <person name="Frickenhaus S."/>
            <person name="Maumus F."/>
            <person name="Mcmullan M."/>
            <person name="Sanges R."/>
            <person name="Schmutz J."/>
            <person name="Toseland A."/>
            <person name="Valas R."/>
            <person name="Veluchamy A."/>
            <person name="Ward B.J."/>
            <person name="Allen A."/>
            <person name="Barry K."/>
            <person name="Falciatore A."/>
            <person name="Ferrante M."/>
            <person name="Fortunato A.E."/>
            <person name="Gloeckner G."/>
            <person name="Gruber A."/>
            <person name="Hipkin R."/>
            <person name="Janech M."/>
            <person name="Kroth P."/>
            <person name="Leese F."/>
            <person name="Lindquist E."/>
            <person name="Lyon B.R."/>
            <person name="Martin J."/>
            <person name="Mayer C."/>
            <person name="Parker M."/>
            <person name="Quesneville H."/>
            <person name="Raymond J."/>
            <person name="Uhlig C."/>
            <person name="Valentin K.U."/>
            <person name="Worden A.Z."/>
            <person name="Armbrust E.V."/>
            <person name="Bowler C."/>
            <person name="Green B."/>
            <person name="Moulton V."/>
            <person name="Van Oosterhout C."/>
            <person name="Grigoriev I."/>
        </authorList>
    </citation>
    <scope>NUCLEOTIDE SEQUENCE [LARGE SCALE GENOMIC DNA]</scope>
    <source>
        <strain evidence="3 4">CCMP1102</strain>
    </source>
</reference>
<gene>
    <name evidence="3" type="ORF">FRACYDRAFT_236264</name>
</gene>
<organism evidence="3 4">
    <name type="scientific">Fragilariopsis cylindrus CCMP1102</name>
    <dbReference type="NCBI Taxonomy" id="635003"/>
    <lineage>
        <taxon>Eukaryota</taxon>
        <taxon>Sar</taxon>
        <taxon>Stramenopiles</taxon>
        <taxon>Ochrophyta</taxon>
        <taxon>Bacillariophyta</taxon>
        <taxon>Bacillariophyceae</taxon>
        <taxon>Bacillariophycidae</taxon>
        <taxon>Bacillariales</taxon>
        <taxon>Bacillariaceae</taxon>
        <taxon>Fragilariopsis</taxon>
    </lineage>
</organism>
<dbReference type="InterPro" id="IPR027417">
    <property type="entry name" value="P-loop_NTPase"/>
</dbReference>
<dbReference type="AlphaFoldDB" id="A0A1E7FQ21"/>
<accession>A0A1E7FQ21</accession>
<proteinExistence type="predicted"/>
<keyword evidence="4" id="KW-1185">Reference proteome</keyword>
<dbReference type="Proteomes" id="UP000095751">
    <property type="component" value="Unassembled WGS sequence"/>
</dbReference>
<feature type="region of interest" description="Disordered" evidence="1">
    <location>
        <begin position="95"/>
        <end position="134"/>
    </location>
</feature>
<evidence type="ECO:0000313" key="4">
    <source>
        <dbReference type="Proteomes" id="UP000095751"/>
    </source>
</evidence>
<protein>
    <submittedName>
        <fullName evidence="3">Uncharacterized protein</fullName>
    </submittedName>
</protein>
<dbReference type="KEGG" id="fcy:FRACYDRAFT_236264"/>
<keyword evidence="2" id="KW-0472">Membrane</keyword>
<keyword evidence="2" id="KW-1133">Transmembrane helix</keyword>
<sequence>MAETTMIMTSKAAKTKRRASSTSSSTTTYNTIRRKVSSMLFLQLLLLVVVIISVVILGIQMHTLESTFSSLSASSVIGIDSIIGQFFDQNLIKEGTRQQQQQQQQDDDDGGSGSDGKNEDKDQDDDTDDYSKKETSKLYDYDLENDQNVDEDLKPILKILRQGGYDISPSKESYQLINRALLPKWSEIMTAYGPPKILGLETSCQAFQNSISSKKRNIAPAGIFNTGTNLLSHLLGKNCVWEHRSGGNMWQPPWGKHIPAVRRTNHTHSKSRTPYYNTLPVVTIRDPYTWMQSMCRQNYAAQFDHDKSMCPNIIPYPDDILSHPRYGTMNYIPIWVKYDPEYKIHYDSLVHLWNEWYLQYIQFEENDKNNENNSIIKMKDPSFPFLMVRMEDLVFHGQTIVPQLCECAGAKFRGGEIQHVSAIANGNHGIEIGTGGYNAGLLRSVIKYGNVTKRKDGYPKFQLEAAHKLLDSRLMKLLSYPYEEP</sequence>
<feature type="region of interest" description="Disordered" evidence="1">
    <location>
        <begin position="1"/>
        <end position="28"/>
    </location>
</feature>
<name>A0A1E7FQ21_9STRA</name>
<evidence type="ECO:0000313" key="3">
    <source>
        <dbReference type="EMBL" id="OEU20195.1"/>
    </source>
</evidence>
<evidence type="ECO:0000256" key="2">
    <source>
        <dbReference type="SAM" id="Phobius"/>
    </source>
</evidence>
<dbReference type="InParanoid" id="A0A1E7FQ21"/>
<dbReference type="OrthoDB" id="41177at2759"/>